<keyword evidence="1" id="KW-0812">Transmembrane</keyword>
<accession>A0A1Y3PLH6</accession>
<dbReference type="EMBL" id="LZRT01000067">
    <property type="protein sequence ID" value="OUM87914.1"/>
    <property type="molecule type" value="Genomic_DNA"/>
</dbReference>
<organism evidence="2 3">
    <name type="scientific">Bacillus thermozeamaize</name>
    <dbReference type="NCBI Taxonomy" id="230954"/>
    <lineage>
        <taxon>Bacteria</taxon>
        <taxon>Bacillati</taxon>
        <taxon>Bacillota</taxon>
        <taxon>Bacilli</taxon>
        <taxon>Bacillales</taxon>
        <taxon>Bacillaceae</taxon>
        <taxon>Bacillus</taxon>
    </lineage>
</organism>
<keyword evidence="1" id="KW-1133">Transmembrane helix</keyword>
<gene>
    <name evidence="2" type="ORF">BAA01_10715</name>
</gene>
<keyword evidence="1" id="KW-0472">Membrane</keyword>
<sequence length="590" mass="66129">MTRDHGPVERQELEEKLRAYYEQLGRQVASSANVWEMVQARLNGPERSRPRVFLPVRLARGMAAAGVTFMLMAGVFHFVPKMEMTAMAVLRPDEAGRAARLSLFSSDPGLFALFRKQAFQEIGVSDSKQGLILEVMDFYADQHRTVLIYRVRETEPENANSAGSGGENHTAPVLRRWNILFSHSELMAWNQLLDHAFAEHPSLRSYPVYLQDQFGVRYRMQAAAVFADGTGYLEFAPVHAVGMVTGLRMSLHVPAMGAVFAPDGPFGEKRVEIREGNWEVSFLTFPTKEQEVQLYPRAVDKKDGWTITLESVRHARSQTILHLRVDGMKDETNGDNIFFEYRLYDPSGQEIIPVGSSSNGRQTRIAFPPLHQAGTYILKAYKADILKETPARKEKVTRSLPAWELSWSQPQIMEGERGAPNDSLVGMSVLYEGTDWHEAVSFLPFPAVAPPPGYTIGKLRVASDFRLPVPAQREEASRIFTFQLITPTGKRVNISQSNVWDTPVPTELSLEQYLAVNQKSPDAPIRHFNSYSIDGILAHEWHLRDDAGRSGIALYLYPVWGSISITGMPGTSREELLAVAKELVQAMGNP</sequence>
<evidence type="ECO:0000313" key="2">
    <source>
        <dbReference type="EMBL" id="OUM87914.1"/>
    </source>
</evidence>
<dbReference type="Proteomes" id="UP000196475">
    <property type="component" value="Unassembled WGS sequence"/>
</dbReference>
<reference evidence="3" key="1">
    <citation type="submission" date="2016-06" db="EMBL/GenBank/DDBJ databases">
        <authorList>
            <person name="Nascimento L."/>
            <person name="Pereira R.V."/>
            <person name="Martins L.F."/>
            <person name="Quaggio R.B."/>
            <person name="Silva A.M."/>
            <person name="Setubal J.C."/>
        </authorList>
    </citation>
    <scope>NUCLEOTIDE SEQUENCE [LARGE SCALE GENOMIC DNA]</scope>
</reference>
<feature type="transmembrane region" description="Helical" evidence="1">
    <location>
        <begin position="58"/>
        <end position="79"/>
    </location>
</feature>
<evidence type="ECO:0000256" key="1">
    <source>
        <dbReference type="SAM" id="Phobius"/>
    </source>
</evidence>
<comment type="caution">
    <text evidence="2">The sequence shown here is derived from an EMBL/GenBank/DDBJ whole genome shotgun (WGS) entry which is preliminary data.</text>
</comment>
<dbReference type="AlphaFoldDB" id="A0A1Y3PLH6"/>
<proteinExistence type="predicted"/>
<evidence type="ECO:0000313" key="3">
    <source>
        <dbReference type="Proteomes" id="UP000196475"/>
    </source>
</evidence>
<protein>
    <submittedName>
        <fullName evidence="2">Uncharacterized protein</fullName>
    </submittedName>
</protein>
<name>A0A1Y3PLH6_9BACI</name>